<name>A0A5C3PFP2_9APHY</name>
<dbReference type="InParanoid" id="A0A5C3PFP2"/>
<gene>
    <name evidence="1" type="ORF">K466DRAFT_453784</name>
</gene>
<dbReference type="EMBL" id="ML211107">
    <property type="protein sequence ID" value="TFK88574.1"/>
    <property type="molecule type" value="Genomic_DNA"/>
</dbReference>
<feature type="non-terminal residue" evidence="1">
    <location>
        <position position="1"/>
    </location>
</feature>
<organism evidence="1 2">
    <name type="scientific">Polyporus arcularius HHB13444</name>
    <dbReference type="NCBI Taxonomy" id="1314778"/>
    <lineage>
        <taxon>Eukaryota</taxon>
        <taxon>Fungi</taxon>
        <taxon>Dikarya</taxon>
        <taxon>Basidiomycota</taxon>
        <taxon>Agaricomycotina</taxon>
        <taxon>Agaricomycetes</taxon>
        <taxon>Polyporales</taxon>
        <taxon>Polyporaceae</taxon>
        <taxon>Polyporus</taxon>
    </lineage>
</organism>
<proteinExistence type="predicted"/>
<evidence type="ECO:0000313" key="2">
    <source>
        <dbReference type="Proteomes" id="UP000308197"/>
    </source>
</evidence>
<sequence>LDLKSLLILRVCSSEYFDIVVKELQDHMEDIVAPFVPHPRSLLNYLPRVNGFLGGSAVIPFFVRDARYRANALEVYVPFTELVPFCHHMRNHQSAWEEDDFGSDDDFEDYLPHRGTRSITRFGTTAGIVNVVCSRFQDPLTPIACSWSSLHTGYVNPVWFGHAFPRLTLQRRGIVGDGVGEENEVCSRMERFLGRGFDLRMTARAWSEYAHHLPCPKSQYVCHTQPRSFKDD</sequence>
<keyword evidence="2" id="KW-1185">Reference proteome</keyword>
<evidence type="ECO:0000313" key="1">
    <source>
        <dbReference type="EMBL" id="TFK88574.1"/>
    </source>
</evidence>
<protein>
    <submittedName>
        <fullName evidence="1">Uncharacterized protein</fullName>
    </submittedName>
</protein>
<accession>A0A5C3PFP2</accession>
<feature type="non-terminal residue" evidence="1">
    <location>
        <position position="232"/>
    </location>
</feature>
<reference evidence="1 2" key="1">
    <citation type="journal article" date="2019" name="Nat. Ecol. Evol.">
        <title>Megaphylogeny resolves global patterns of mushroom evolution.</title>
        <authorList>
            <person name="Varga T."/>
            <person name="Krizsan K."/>
            <person name="Foldi C."/>
            <person name="Dima B."/>
            <person name="Sanchez-Garcia M."/>
            <person name="Sanchez-Ramirez S."/>
            <person name="Szollosi G.J."/>
            <person name="Szarkandi J.G."/>
            <person name="Papp V."/>
            <person name="Albert L."/>
            <person name="Andreopoulos W."/>
            <person name="Angelini C."/>
            <person name="Antonin V."/>
            <person name="Barry K.W."/>
            <person name="Bougher N.L."/>
            <person name="Buchanan P."/>
            <person name="Buyck B."/>
            <person name="Bense V."/>
            <person name="Catcheside P."/>
            <person name="Chovatia M."/>
            <person name="Cooper J."/>
            <person name="Damon W."/>
            <person name="Desjardin D."/>
            <person name="Finy P."/>
            <person name="Geml J."/>
            <person name="Haridas S."/>
            <person name="Hughes K."/>
            <person name="Justo A."/>
            <person name="Karasinski D."/>
            <person name="Kautmanova I."/>
            <person name="Kiss B."/>
            <person name="Kocsube S."/>
            <person name="Kotiranta H."/>
            <person name="LaButti K.M."/>
            <person name="Lechner B.E."/>
            <person name="Liimatainen K."/>
            <person name="Lipzen A."/>
            <person name="Lukacs Z."/>
            <person name="Mihaltcheva S."/>
            <person name="Morgado L.N."/>
            <person name="Niskanen T."/>
            <person name="Noordeloos M.E."/>
            <person name="Ohm R.A."/>
            <person name="Ortiz-Santana B."/>
            <person name="Ovrebo C."/>
            <person name="Racz N."/>
            <person name="Riley R."/>
            <person name="Savchenko A."/>
            <person name="Shiryaev A."/>
            <person name="Soop K."/>
            <person name="Spirin V."/>
            <person name="Szebenyi C."/>
            <person name="Tomsovsky M."/>
            <person name="Tulloss R.E."/>
            <person name="Uehling J."/>
            <person name="Grigoriev I.V."/>
            <person name="Vagvolgyi C."/>
            <person name="Papp T."/>
            <person name="Martin F.M."/>
            <person name="Miettinen O."/>
            <person name="Hibbett D.S."/>
            <person name="Nagy L.G."/>
        </authorList>
    </citation>
    <scope>NUCLEOTIDE SEQUENCE [LARGE SCALE GENOMIC DNA]</scope>
    <source>
        <strain evidence="1 2">HHB13444</strain>
    </source>
</reference>
<dbReference type="AlphaFoldDB" id="A0A5C3PFP2"/>
<dbReference type="Proteomes" id="UP000308197">
    <property type="component" value="Unassembled WGS sequence"/>
</dbReference>